<reference evidence="2 3" key="1">
    <citation type="journal article" date="2012" name="PLoS Pathog.">
        <title>Diverse lifestyles and strategies of plant pathogenesis encoded in the genomes of eighteen Dothideomycetes fungi.</title>
        <authorList>
            <person name="Ohm R.A."/>
            <person name="Feau N."/>
            <person name="Henrissat B."/>
            <person name="Schoch C.L."/>
            <person name="Horwitz B.A."/>
            <person name="Barry K.W."/>
            <person name="Condon B.J."/>
            <person name="Copeland A.C."/>
            <person name="Dhillon B."/>
            <person name="Glaser F."/>
            <person name="Hesse C.N."/>
            <person name="Kosti I."/>
            <person name="LaButti K."/>
            <person name="Lindquist E.A."/>
            <person name="Lucas S."/>
            <person name="Salamov A.A."/>
            <person name="Bradshaw R.E."/>
            <person name="Ciuffetti L."/>
            <person name="Hamelin R.C."/>
            <person name="Kema G.H.J."/>
            <person name="Lawrence C."/>
            <person name="Scott J.A."/>
            <person name="Spatafora J.W."/>
            <person name="Turgeon B.G."/>
            <person name="de Wit P.J.G.M."/>
            <person name="Zhong S."/>
            <person name="Goodwin S.B."/>
            <person name="Grigoriev I.V."/>
        </authorList>
    </citation>
    <scope>NUCLEOTIDE SEQUENCE [LARGE SCALE GENOMIC DNA]</scope>
    <source>
        <strain evidence="2 3">SO2202</strain>
    </source>
</reference>
<evidence type="ECO:0000256" key="1">
    <source>
        <dbReference type="SAM" id="SignalP"/>
    </source>
</evidence>
<sequence length="397" mass="42544">MAYSRSLVAIIISALAFQAKKTNARHIYRHEALNIERRQGGPLIEDSPTTPVSLEVMSTSSEPTILTYLTPSPGASAIAITEQSQLATSYVPQYTLCALPPQAVFPATPLPTLSTMTSPWRNYSISIPPGNGTCTTIYSPTPTMVCATTLTGLVEKYTVSKCDQDITFSTEYGFVLASPTADSDSSALATSGALITPRPTVQRLTTYYLAPWQAVTAGMAPSDVDLKVCALYANGTEECIHQYEVWKTSLITKSATRTTSVNISTTLHGLSQVIVETYIANITEQLTTFSMSTDMEFEYATEIMTTQRESVTSVSPTPTQYLTVTVKNAPSSTTSSRPRTTRTSTIRRTTTTTVYVGTTTATLPDAAAAAAVTKAAAASDETPDWVAMLGIPTANKQ</sequence>
<feature type="signal peptide" evidence="1">
    <location>
        <begin position="1"/>
        <end position="24"/>
    </location>
</feature>
<dbReference type="GeneID" id="27900235"/>
<dbReference type="OMA" id="YEVWHTS"/>
<evidence type="ECO:0000313" key="2">
    <source>
        <dbReference type="EMBL" id="EMF08014.1"/>
    </source>
</evidence>
<keyword evidence="1" id="KW-0732">Signal</keyword>
<feature type="chain" id="PRO_5004031010" evidence="1">
    <location>
        <begin position="25"/>
        <end position="397"/>
    </location>
</feature>
<dbReference type="Proteomes" id="UP000016931">
    <property type="component" value="Unassembled WGS sequence"/>
</dbReference>
<evidence type="ECO:0000313" key="3">
    <source>
        <dbReference type="Proteomes" id="UP000016931"/>
    </source>
</evidence>
<dbReference type="OrthoDB" id="4121208at2759"/>
<dbReference type="EMBL" id="KB456272">
    <property type="protein sequence ID" value="EMF08014.1"/>
    <property type="molecule type" value="Genomic_DNA"/>
</dbReference>
<keyword evidence="3" id="KW-1185">Reference proteome</keyword>
<dbReference type="AlphaFoldDB" id="M3ARB6"/>
<proteinExistence type="predicted"/>
<dbReference type="STRING" id="692275.M3ARB6"/>
<dbReference type="RefSeq" id="XP_016756135.1">
    <property type="nucleotide sequence ID" value="XM_016903098.1"/>
</dbReference>
<organism evidence="2 3">
    <name type="scientific">Sphaerulina musiva (strain SO2202)</name>
    <name type="common">Poplar stem canker fungus</name>
    <name type="synonym">Septoria musiva</name>
    <dbReference type="NCBI Taxonomy" id="692275"/>
    <lineage>
        <taxon>Eukaryota</taxon>
        <taxon>Fungi</taxon>
        <taxon>Dikarya</taxon>
        <taxon>Ascomycota</taxon>
        <taxon>Pezizomycotina</taxon>
        <taxon>Dothideomycetes</taxon>
        <taxon>Dothideomycetidae</taxon>
        <taxon>Mycosphaerellales</taxon>
        <taxon>Mycosphaerellaceae</taxon>
        <taxon>Sphaerulina</taxon>
    </lineage>
</organism>
<dbReference type="HOGENOM" id="CLU_064524_0_0_1"/>
<gene>
    <name evidence="2" type="ORF">SEPMUDRAFT_145338</name>
</gene>
<dbReference type="eggNOG" id="ENOG502SFFI">
    <property type="taxonomic scope" value="Eukaryota"/>
</dbReference>
<name>M3ARB6_SPHMS</name>
<accession>M3ARB6</accession>
<protein>
    <submittedName>
        <fullName evidence="2">Uncharacterized protein</fullName>
    </submittedName>
</protein>